<proteinExistence type="predicted"/>
<sequence length="108" mass="12882">MDLHIKDRLLIPSIFPERGSFMDYNLKKSIVRKIAISDQDKKEYEIVEKKEEKRIEWNVQKDAETPLAVKFTSEELDYMRKSCEAISEQQMPDELWAVVERIYNEAQN</sequence>
<name>A0A108T495_BACSE</name>
<comment type="caution">
    <text evidence="1">The sequence shown here is derived from an EMBL/GenBank/DDBJ whole genome shotgun (WGS) entry which is preliminary data.</text>
</comment>
<dbReference type="Proteomes" id="UP000056419">
    <property type="component" value="Unassembled WGS sequence"/>
</dbReference>
<dbReference type="PATRIC" id="fig|46506.5.peg.2862"/>
<keyword evidence="2" id="KW-1185">Reference proteome</keyword>
<gene>
    <name evidence="1" type="ORF">AA415_02668</name>
</gene>
<dbReference type="STRING" id="46506.AA415_02668"/>
<evidence type="ECO:0000313" key="2">
    <source>
        <dbReference type="Proteomes" id="UP000056419"/>
    </source>
</evidence>
<dbReference type="EMBL" id="LRGC01000016">
    <property type="protein sequence ID" value="KWR52990.1"/>
    <property type="molecule type" value="Genomic_DNA"/>
</dbReference>
<reference evidence="1 2" key="1">
    <citation type="journal article" date="2016" name="BMC Genomics">
        <title>Type VI secretion systems of human gut Bacteroidales segregate into three genetic architectures, two of which are contained on mobile genetic elements.</title>
        <authorList>
            <person name="Coyne M.J."/>
            <person name="Roelofs K.G."/>
            <person name="Comstock L.E."/>
        </authorList>
    </citation>
    <scope>NUCLEOTIDE SEQUENCE [LARGE SCALE GENOMIC DNA]</scope>
    <source>
        <strain evidence="1 2">CL09T03C01</strain>
    </source>
</reference>
<dbReference type="RefSeq" id="WP_060386310.1">
    <property type="nucleotide sequence ID" value="NZ_JADNNX010000022.1"/>
</dbReference>
<dbReference type="AlphaFoldDB" id="A0A108T495"/>
<protein>
    <submittedName>
        <fullName evidence="1">Uncharacterized protein</fullName>
    </submittedName>
</protein>
<accession>A0A108T495</accession>
<evidence type="ECO:0000313" key="1">
    <source>
        <dbReference type="EMBL" id="KWR52990.1"/>
    </source>
</evidence>
<organism evidence="1 2">
    <name type="scientific">Bacteroides stercoris</name>
    <dbReference type="NCBI Taxonomy" id="46506"/>
    <lineage>
        <taxon>Bacteria</taxon>
        <taxon>Pseudomonadati</taxon>
        <taxon>Bacteroidota</taxon>
        <taxon>Bacteroidia</taxon>
        <taxon>Bacteroidales</taxon>
        <taxon>Bacteroidaceae</taxon>
        <taxon>Bacteroides</taxon>
    </lineage>
</organism>